<evidence type="ECO:0000256" key="1">
    <source>
        <dbReference type="ARBA" id="ARBA00022485"/>
    </source>
</evidence>
<evidence type="ECO:0000313" key="8">
    <source>
        <dbReference type="Proteomes" id="UP000006158"/>
    </source>
</evidence>
<sequence length="470" mass="51426">MSAPMNTSELAISSDQLDAPIVRRSDVVVVGGGPAGVSAAVAAARSGVDVTLVERYSALGGLASGGMVLVLDDMVNGNEITVQGIVDEYVERMARRNHAVYPPREDWHSATGLWNKWGRYGLFNFHSHTNPKPICYAVAFDPDGWKITSNELVREAGVHLRMHSWFSRPVIDDGALKGVVVETKAGPQAIMGNVVIDTTGDIDVASRSGAPYEHDKYLVTLVFRLGGVDTDAAERFEQENPREARAINRRIKRLLGGAWELWWLKTPLPGVVWCNTPHMTGFDGADPESLTNAEFAARERIDNALAAIREDLPGFENAYILDVAQQMGVRQTRLLRGEYVVTKDDVVNRRHFSDSVARGRDYYTPYRSLLPRGVDQLLVAGRHYSATPEAQRMSREIPPCMAQGQAVGIAAALAVDKGLTVREVPTSEIQTRMRDQGADPGDQPSANATIDEGSVAPADHCPDHHKETVR</sequence>
<keyword evidence="5" id="KW-0411">Iron-sulfur</keyword>
<evidence type="ECO:0000256" key="4">
    <source>
        <dbReference type="ARBA" id="ARBA00023004"/>
    </source>
</evidence>
<dbReference type="InterPro" id="IPR036188">
    <property type="entry name" value="FAD/NAD-bd_sf"/>
</dbReference>
<feature type="compositionally biased region" description="Basic and acidic residues" evidence="6">
    <location>
        <begin position="460"/>
        <end position="470"/>
    </location>
</feature>
<dbReference type="PATRIC" id="fig|246196.56.peg.1154"/>
<dbReference type="Pfam" id="PF12831">
    <property type="entry name" value="FAD_oxidored"/>
    <property type="match status" value="2"/>
</dbReference>
<dbReference type="Proteomes" id="UP000006158">
    <property type="component" value="Chromosome"/>
</dbReference>
<proteinExistence type="predicted"/>
<dbReference type="SUPFAM" id="SSF51905">
    <property type="entry name" value="FAD/NAD(P)-binding domain"/>
    <property type="match status" value="1"/>
</dbReference>
<dbReference type="KEGG" id="msg:MSMEI_1121"/>
<feature type="region of interest" description="Disordered" evidence="6">
    <location>
        <begin position="428"/>
        <end position="470"/>
    </location>
</feature>
<reference evidence="7 8" key="2">
    <citation type="journal article" date="2009" name="Genome Res.">
        <title>Ortho-proteogenomics: multiple proteomes investigation through orthology and a new MS-based protocol.</title>
        <authorList>
            <person name="Gallien S."/>
            <person name="Perrodou E."/>
            <person name="Carapito C."/>
            <person name="Deshayes C."/>
            <person name="Reyrat J.M."/>
            <person name="Van Dorsselaer A."/>
            <person name="Poch O."/>
            <person name="Schaeffer C."/>
            <person name="Lecompte O."/>
        </authorList>
    </citation>
    <scope>NUCLEOTIDE SEQUENCE [LARGE SCALE GENOMIC DNA]</scope>
    <source>
        <strain evidence="8">ATCC 700084 / mc(2)155</strain>
    </source>
</reference>
<name>I7G4X0_MYCS2</name>
<dbReference type="EMBL" id="CP001663">
    <property type="protein sequence ID" value="AFP37599.1"/>
    <property type="molecule type" value="Genomic_DNA"/>
</dbReference>
<dbReference type="GO" id="GO:0046872">
    <property type="term" value="F:metal ion binding"/>
    <property type="evidence" value="ECO:0007669"/>
    <property type="project" value="UniProtKB-KW"/>
</dbReference>
<evidence type="ECO:0000256" key="3">
    <source>
        <dbReference type="ARBA" id="ARBA00023002"/>
    </source>
</evidence>
<keyword evidence="4" id="KW-0408">Iron</keyword>
<keyword evidence="2" id="KW-0479">Metal-binding</keyword>
<organism evidence="7 8">
    <name type="scientific">Mycolicibacterium smegmatis (strain ATCC 700084 / mc(2)155)</name>
    <name type="common">Mycobacterium smegmatis</name>
    <dbReference type="NCBI Taxonomy" id="246196"/>
    <lineage>
        <taxon>Bacteria</taxon>
        <taxon>Bacillati</taxon>
        <taxon>Actinomycetota</taxon>
        <taxon>Actinomycetes</taxon>
        <taxon>Mycobacteriales</taxon>
        <taxon>Mycobacteriaceae</taxon>
        <taxon>Mycolicibacterium</taxon>
    </lineage>
</organism>
<reference evidence="7 8" key="1">
    <citation type="journal article" date="2007" name="Genome Biol.">
        <title>Interrupted coding sequences in Mycobacterium smegmatis: authentic mutations or sequencing errors?</title>
        <authorList>
            <person name="Deshayes C."/>
            <person name="Perrodou E."/>
            <person name="Gallien S."/>
            <person name="Euphrasie D."/>
            <person name="Schaeffer C."/>
            <person name="Van-Dorsselaer A."/>
            <person name="Poch O."/>
            <person name="Lecompte O."/>
            <person name="Reyrat J.M."/>
        </authorList>
    </citation>
    <scope>NUCLEOTIDE SEQUENCE [LARGE SCALE GENOMIC DNA]</scope>
    <source>
        <strain evidence="8">ATCC 700084 / mc(2)155</strain>
    </source>
</reference>
<accession>I7G4X0</accession>
<keyword evidence="1" id="KW-0004">4Fe-4S</keyword>
<dbReference type="InterPro" id="IPR039650">
    <property type="entry name" value="HdrA-like"/>
</dbReference>
<dbReference type="PRINTS" id="PR00419">
    <property type="entry name" value="ADXRDTASE"/>
</dbReference>
<evidence type="ECO:0000256" key="5">
    <source>
        <dbReference type="ARBA" id="ARBA00023014"/>
    </source>
</evidence>
<gene>
    <name evidence="7" type="ordered locus">MSMEI_1121</name>
</gene>
<dbReference type="Gene3D" id="3.50.50.60">
    <property type="entry name" value="FAD/NAD(P)-binding domain"/>
    <property type="match status" value="1"/>
</dbReference>
<evidence type="ECO:0000256" key="2">
    <source>
        <dbReference type="ARBA" id="ARBA00022723"/>
    </source>
</evidence>
<protein>
    <submittedName>
        <fullName evidence="7">FAD dependent oxidoreductase</fullName>
    </submittedName>
</protein>
<evidence type="ECO:0000256" key="6">
    <source>
        <dbReference type="SAM" id="MobiDB-lite"/>
    </source>
</evidence>
<dbReference type="PANTHER" id="PTHR43498:SF1">
    <property type="entry name" value="COB--COM HETERODISULFIDE REDUCTASE IRON-SULFUR SUBUNIT A"/>
    <property type="match status" value="1"/>
</dbReference>
<dbReference type="PANTHER" id="PTHR43498">
    <property type="entry name" value="FERREDOXIN:COB-COM HETERODISULFIDE REDUCTASE SUBUNIT A"/>
    <property type="match status" value="1"/>
</dbReference>
<dbReference type="GO" id="GO:0016491">
    <property type="term" value="F:oxidoreductase activity"/>
    <property type="evidence" value="ECO:0007669"/>
    <property type="project" value="UniProtKB-KW"/>
</dbReference>
<dbReference type="AlphaFoldDB" id="I7G4X0"/>
<keyword evidence="3" id="KW-0560">Oxidoreductase</keyword>
<dbReference type="GO" id="GO:0051539">
    <property type="term" value="F:4 iron, 4 sulfur cluster binding"/>
    <property type="evidence" value="ECO:0007669"/>
    <property type="project" value="UniProtKB-KW"/>
</dbReference>
<evidence type="ECO:0000313" key="7">
    <source>
        <dbReference type="EMBL" id="AFP37599.1"/>
    </source>
</evidence>